<comment type="caution">
    <text evidence="7">The sequence shown here is derived from an EMBL/GenBank/DDBJ whole genome shotgun (WGS) entry which is preliminary data.</text>
</comment>
<gene>
    <name evidence="7" type="ORF">RHGRI_038710</name>
</gene>
<name>A0AAV6HIY0_9ERIC</name>
<evidence type="ECO:0000313" key="7">
    <source>
        <dbReference type="EMBL" id="KAG5512886.1"/>
    </source>
</evidence>
<dbReference type="InterPro" id="IPR000270">
    <property type="entry name" value="PB1_dom"/>
</dbReference>
<dbReference type="PROSITE" id="PS50888">
    <property type="entry name" value="BHLH"/>
    <property type="match status" value="2"/>
</dbReference>
<evidence type="ECO:0000256" key="1">
    <source>
        <dbReference type="ARBA" id="ARBA00004123"/>
    </source>
</evidence>
<evidence type="ECO:0000259" key="5">
    <source>
        <dbReference type="PROSITE" id="PS50888"/>
    </source>
</evidence>
<dbReference type="InterPro" id="IPR050747">
    <property type="entry name" value="Mitochondrial_chaperone_BCS1"/>
</dbReference>
<dbReference type="SMART" id="SM00666">
    <property type="entry name" value="PB1"/>
    <property type="match status" value="1"/>
</dbReference>
<evidence type="ECO:0000259" key="6">
    <source>
        <dbReference type="PROSITE" id="PS51745"/>
    </source>
</evidence>
<dbReference type="InterPro" id="IPR011598">
    <property type="entry name" value="bHLH_dom"/>
</dbReference>
<dbReference type="Proteomes" id="UP000823749">
    <property type="component" value="Unassembled WGS sequence"/>
</dbReference>
<evidence type="ECO:0008006" key="9">
    <source>
        <dbReference type="Google" id="ProtNLM"/>
    </source>
</evidence>
<proteinExistence type="predicted"/>
<dbReference type="Pfam" id="PF00564">
    <property type="entry name" value="PB1"/>
    <property type="match status" value="1"/>
</dbReference>
<dbReference type="AlphaFoldDB" id="A0AAV6HIY0"/>
<dbReference type="GO" id="GO:0046983">
    <property type="term" value="F:protein dimerization activity"/>
    <property type="evidence" value="ECO:0007669"/>
    <property type="project" value="InterPro"/>
</dbReference>
<evidence type="ECO:0000256" key="4">
    <source>
        <dbReference type="ARBA" id="ARBA00023242"/>
    </source>
</evidence>
<dbReference type="SUPFAM" id="SSF52540">
    <property type="entry name" value="P-loop containing nucleoside triphosphate hydrolases"/>
    <property type="match status" value="1"/>
</dbReference>
<dbReference type="GO" id="GO:0005634">
    <property type="term" value="C:nucleus"/>
    <property type="evidence" value="ECO:0007669"/>
    <property type="project" value="UniProtKB-SubCell"/>
</dbReference>
<accession>A0AAV6HIY0</accession>
<dbReference type="PROSITE" id="PS51745">
    <property type="entry name" value="PB1"/>
    <property type="match status" value="1"/>
</dbReference>
<evidence type="ECO:0000256" key="2">
    <source>
        <dbReference type="ARBA" id="ARBA00023015"/>
    </source>
</evidence>
<keyword evidence="8" id="KW-1185">Reference proteome</keyword>
<protein>
    <recommendedName>
        <fullName evidence="9">BHLH domain-containing protein</fullName>
    </recommendedName>
</protein>
<dbReference type="Gene3D" id="3.10.20.90">
    <property type="entry name" value="Phosphatidylinositol 3-kinase Catalytic Subunit, Chain A, domain 1"/>
    <property type="match status" value="1"/>
</dbReference>
<keyword evidence="4" id="KW-0539">Nucleus</keyword>
<feature type="domain" description="BHLH" evidence="5">
    <location>
        <begin position="131"/>
        <end position="181"/>
    </location>
</feature>
<organism evidence="7 8">
    <name type="scientific">Rhododendron griersonianum</name>
    <dbReference type="NCBI Taxonomy" id="479676"/>
    <lineage>
        <taxon>Eukaryota</taxon>
        <taxon>Viridiplantae</taxon>
        <taxon>Streptophyta</taxon>
        <taxon>Embryophyta</taxon>
        <taxon>Tracheophyta</taxon>
        <taxon>Spermatophyta</taxon>
        <taxon>Magnoliopsida</taxon>
        <taxon>eudicotyledons</taxon>
        <taxon>Gunneridae</taxon>
        <taxon>Pentapetalae</taxon>
        <taxon>asterids</taxon>
        <taxon>Ericales</taxon>
        <taxon>Ericaceae</taxon>
        <taxon>Ericoideae</taxon>
        <taxon>Rhodoreae</taxon>
        <taxon>Rhododendron</taxon>
    </lineage>
</organism>
<reference evidence="7" key="1">
    <citation type="submission" date="2020-08" db="EMBL/GenBank/DDBJ databases">
        <title>Plant Genome Project.</title>
        <authorList>
            <person name="Zhang R.-G."/>
        </authorList>
    </citation>
    <scope>NUCLEOTIDE SEQUENCE</scope>
    <source>
        <strain evidence="7">WSP0</strain>
        <tissue evidence="7">Leaf</tissue>
    </source>
</reference>
<evidence type="ECO:0000256" key="3">
    <source>
        <dbReference type="ARBA" id="ARBA00023163"/>
    </source>
</evidence>
<comment type="subcellular location">
    <subcellularLocation>
        <location evidence="1">Nucleus</location>
    </subcellularLocation>
</comment>
<dbReference type="InterPro" id="IPR036638">
    <property type="entry name" value="HLH_DNA-bd_sf"/>
</dbReference>
<dbReference type="SUPFAM" id="SSF47459">
    <property type="entry name" value="HLH, helix-loop-helix DNA-binding domain"/>
    <property type="match status" value="2"/>
</dbReference>
<evidence type="ECO:0000313" key="8">
    <source>
        <dbReference type="Proteomes" id="UP000823749"/>
    </source>
</evidence>
<keyword evidence="2" id="KW-0805">Transcription regulation</keyword>
<dbReference type="EMBL" id="JACTNZ010000036">
    <property type="protein sequence ID" value="KAG5512886.1"/>
    <property type="molecule type" value="Genomic_DNA"/>
</dbReference>
<feature type="domain" description="BHLH" evidence="5">
    <location>
        <begin position="28"/>
        <end position="78"/>
    </location>
</feature>
<dbReference type="InterPro" id="IPR027417">
    <property type="entry name" value="P-loop_NTPase"/>
</dbReference>
<dbReference type="Gene3D" id="4.10.280.10">
    <property type="entry name" value="Helix-loop-helix DNA-binding domain"/>
    <property type="match status" value="1"/>
</dbReference>
<sequence>MAATVSNQKILNDDETFDGGLMAPCRRGESADSEISSDARREKIGERMKYLQDLVPGCSKIMEKGEMLDKIIKYVESLVIQVEFLSTKAAAVTLSLDLNIDSFFVKDVKKASQSPITNKELSRRLASPKDVNTDSHSVAERVMKEKFRNRLKYLEDLVPGCNKIKGCVGRLDIIIDYIEYLQVKVEILSMKVAAVNPSPDFNIDSFFAKEKILNKNKKIFNSAERFDDLMPPFTRGENPCPEISFDLRSKFTNKCLPHVFAISEENEINDKAVKFYSRQGTGSWGSLKLVHPATLEELGPENKGIISDLLRFVMEKESYKKVGRAWMGFYSLYEPPGTDRSSLIGAMANYLEFDIYNLDLTCLPSIEELKKMLDSIRNRSLIAIQDFNHWPGMLSKFKTELTVPCLLKIFYHLFSSCGDEHIIVFTTQHRDRHDAALLRPVGTDMHIYTPSPQPLALPEEDDEIVEGGERVKVYSGLLQAKPDEESADLGMEIEEGKGEKNLEEGMLEITKELCREAEEEENQEFEVEGNQEFTNPEKLETQDALLIQEREEEAKVEDRRERANNFMRTLGRCEKLNSEISLIQQYLAHASAHSKKNEDINKSSVKVYSRRGRGCWDSMELEHLATLEELGMDSENKGEISDLLGFVRTKESYKKESKAWKKGYLLNEPKDETHFLSGNLSGKWVVEIQWNLFWFVRNKEFYKTKCDTWKRVYWLYEPPDTDRSSLSAATANYPKLYTCDLFLTSIPSELEPKDTLLSTRERSSIVIKDFDFKNELTLVEIGGSSEWACQVKDQSLTFHDSFPDHGHNSDICFSAVYSETEAARGSSKWAFQLEGQTMQSTTYPYRDDLVFSQSQISSTKVVNENMGSLQDRRDLLASQVVAPQKEPLLEGHVFGFGNWTVGSCSDLASSQTMRTFSHATGSSENLENWLASVEEHLMEENVYGSSRSDPAPSQPMPTIHHSMATIPHMMPLPTERQDTRSVKLKATYGDTKIKFQFPLTSGINELKEVMSKILERELGSFKVEYKDEDGEWILMALDEHVREYLQLLTSLGNKVTELKVQDKVPNTTNFCANCRCYNRRSLKRKRP</sequence>
<dbReference type="SUPFAM" id="SSF54277">
    <property type="entry name" value="CAD &amp; PB1 domains"/>
    <property type="match status" value="1"/>
</dbReference>
<feature type="domain" description="PB1" evidence="6">
    <location>
        <begin position="981"/>
        <end position="1063"/>
    </location>
</feature>
<dbReference type="PANTHER" id="PTHR23070">
    <property type="entry name" value="BCS1 AAA-TYPE ATPASE"/>
    <property type="match status" value="1"/>
</dbReference>
<dbReference type="InterPro" id="IPR053793">
    <property type="entry name" value="PB1-like"/>
</dbReference>
<dbReference type="Gene3D" id="3.40.50.300">
    <property type="entry name" value="P-loop containing nucleotide triphosphate hydrolases"/>
    <property type="match status" value="1"/>
</dbReference>
<keyword evidence="3" id="KW-0804">Transcription</keyword>